<evidence type="ECO:0000259" key="3">
    <source>
        <dbReference type="Pfam" id="PF12090"/>
    </source>
</evidence>
<feature type="compositionally biased region" description="Polar residues" evidence="2">
    <location>
        <begin position="685"/>
        <end position="694"/>
    </location>
</feature>
<organism evidence="4 5">
    <name type="scientific">Pantherophis guttatus</name>
    <name type="common">Corn snake</name>
    <name type="synonym">Elaphe guttata</name>
    <dbReference type="NCBI Taxonomy" id="94885"/>
    <lineage>
        <taxon>Eukaryota</taxon>
        <taxon>Metazoa</taxon>
        <taxon>Chordata</taxon>
        <taxon>Craniata</taxon>
        <taxon>Vertebrata</taxon>
        <taxon>Euteleostomi</taxon>
        <taxon>Lepidosauria</taxon>
        <taxon>Squamata</taxon>
        <taxon>Bifurcata</taxon>
        <taxon>Unidentata</taxon>
        <taxon>Episquamata</taxon>
        <taxon>Toxicofera</taxon>
        <taxon>Serpentes</taxon>
        <taxon>Colubroidea</taxon>
        <taxon>Colubridae</taxon>
        <taxon>Colubrinae</taxon>
        <taxon>Pantherophis</taxon>
    </lineage>
</organism>
<name>A0A6P9BB99_PANGU</name>
<dbReference type="RefSeq" id="XP_034267079.1">
    <property type="nucleotide sequence ID" value="XM_034411188.2"/>
</dbReference>
<dbReference type="Proteomes" id="UP001652622">
    <property type="component" value="Unplaced"/>
</dbReference>
<accession>A0A6P9BB99</accession>
<protein>
    <submittedName>
        <fullName evidence="5">Transcription factor SPT20 homolog isoform X10</fullName>
    </submittedName>
</protein>
<keyword evidence="4" id="KW-1185">Reference proteome</keyword>
<dbReference type="PANTHER" id="PTHR13526:SF8">
    <property type="entry name" value="TRANSCRIPTION FACTOR SPT20 HOMOLOG"/>
    <property type="match status" value="1"/>
</dbReference>
<dbReference type="GeneID" id="117661902"/>
<feature type="region of interest" description="Disordered" evidence="2">
    <location>
        <begin position="713"/>
        <end position="739"/>
    </location>
</feature>
<gene>
    <name evidence="5" type="primary">SUPT20H</name>
</gene>
<dbReference type="GO" id="GO:0006357">
    <property type="term" value="P:regulation of transcription by RNA polymerase II"/>
    <property type="evidence" value="ECO:0007669"/>
    <property type="project" value="TreeGrafter"/>
</dbReference>
<dbReference type="GO" id="GO:0000124">
    <property type="term" value="C:SAGA complex"/>
    <property type="evidence" value="ECO:0007669"/>
    <property type="project" value="InterPro"/>
</dbReference>
<dbReference type="Pfam" id="PF12090">
    <property type="entry name" value="Spt20_SEP"/>
    <property type="match status" value="1"/>
</dbReference>
<sequence length="739" mass="81582">MIFKKSLTLSINFSMMQQTLEVALDRAEYIIESARQRPPKRKYLSSGRKSVFQKLYELYLEECDKEPEIKKLRRNVNLLEKLVMQETLSCLVVNLYPGNEGYSLMLRGKNGSDSETIRLPYEEGELLDYLDAEELPPILVDLLEKSQINIFHCGSVITEIRDYRQSGSLKSPTYQSKHILLRPTMQTLICDVHSITSDNHKWTQEDKLLLESQLILATAEPLCLDPSIAVTCTANQLLYNKQKMNTHPMKRCFKRYSRPSLNYQQEVSQSTIPPQFKLFDYLQKRKERRGSQQYDLKISKTGNCVDMWKQNPCYLTAPSEIDVEKYAKVEKSIKPDDSQPSVWPIHEIKDDYVFECENGNHFQKTKLTIFQSLGNPLYYGKIQTLKNDEDNESPSHFLIGSKSEAERVINQYQELVQNEAKCPVKIFHNSSGSIHVSQLSPGKELETEGVAGYIQSSVLGKGVKHRPPPIKLPSSSASSSSGNIFSPQQSSSHLKSPTPPPPPPPSALPPPKPPCVSRKQSLDLNQLSMLSSASVSPASASQRTSSNQVMTNTAGLNFINVVGSVCGTQTLMSGSNPMLGGSTGAVPPAGINLSNILPSGNLMPNALPAAMQHTSQPGVPFGLKNAPGLRPLNLLQLAGGSLIFNPLQQQQQQQQQQLSQFSSQQPTTSNPQLQGDQGSEEAPPNQDQSLSAQQTAVVNLTGVGNFIQPQAAVLSPSNGYGGSSISSSTTSSSRYPVKK</sequence>
<feature type="compositionally biased region" description="Low complexity" evidence="2">
    <location>
        <begin position="653"/>
        <end position="674"/>
    </location>
</feature>
<proteinExistence type="inferred from homology"/>
<dbReference type="AlphaFoldDB" id="A0A6P9BB99"/>
<reference evidence="5" key="1">
    <citation type="submission" date="2025-08" db="UniProtKB">
        <authorList>
            <consortium name="RefSeq"/>
        </authorList>
    </citation>
    <scope>IDENTIFICATION</scope>
    <source>
        <tissue evidence="5">Blood</tissue>
    </source>
</reference>
<dbReference type="InterPro" id="IPR021950">
    <property type="entry name" value="Spt20"/>
</dbReference>
<feature type="domain" description="Spt20-like SEP" evidence="3">
    <location>
        <begin position="90"/>
        <end position="235"/>
    </location>
</feature>
<evidence type="ECO:0000256" key="2">
    <source>
        <dbReference type="SAM" id="MobiDB-lite"/>
    </source>
</evidence>
<feature type="region of interest" description="Disordered" evidence="2">
    <location>
        <begin position="653"/>
        <end position="694"/>
    </location>
</feature>
<evidence type="ECO:0000313" key="5">
    <source>
        <dbReference type="RefSeq" id="XP_034267079.1"/>
    </source>
</evidence>
<feature type="region of interest" description="Disordered" evidence="2">
    <location>
        <begin position="460"/>
        <end position="518"/>
    </location>
</feature>
<feature type="compositionally biased region" description="Pro residues" evidence="2">
    <location>
        <begin position="497"/>
        <end position="514"/>
    </location>
</feature>
<comment type="similarity">
    <text evidence="1">Belongs to the SPT20 family.</text>
</comment>
<dbReference type="InterPro" id="IPR046468">
    <property type="entry name" value="Spt20-like_SEP"/>
</dbReference>
<evidence type="ECO:0000256" key="1">
    <source>
        <dbReference type="ARBA" id="ARBA00009112"/>
    </source>
</evidence>
<dbReference type="CTD" id="55578"/>
<dbReference type="GO" id="GO:0003712">
    <property type="term" value="F:transcription coregulator activity"/>
    <property type="evidence" value="ECO:0007669"/>
    <property type="project" value="InterPro"/>
</dbReference>
<dbReference type="PANTHER" id="PTHR13526">
    <property type="entry name" value="TRANSCRIPTION FACTOR SPT20 HOMOLOG"/>
    <property type="match status" value="1"/>
</dbReference>
<evidence type="ECO:0000313" key="4">
    <source>
        <dbReference type="Proteomes" id="UP001652622"/>
    </source>
</evidence>
<feature type="compositionally biased region" description="Low complexity" evidence="2">
    <location>
        <begin position="715"/>
        <end position="733"/>
    </location>
</feature>